<keyword evidence="2" id="KW-0677">Repeat</keyword>
<keyword evidence="3 8" id="KW-0863">Zinc-finger</keyword>
<evidence type="ECO:0000256" key="7">
    <source>
        <dbReference type="ARBA" id="ARBA00034103"/>
    </source>
</evidence>
<reference evidence="13" key="1">
    <citation type="journal article" date="2023" name="G3 (Bethesda)">
        <title>Whole genome assemblies of Zophobas morio and Tenebrio molitor.</title>
        <authorList>
            <person name="Kaur S."/>
            <person name="Stinson S.A."/>
            <person name="diCenzo G.C."/>
        </authorList>
    </citation>
    <scope>NUCLEOTIDE SEQUENCE</scope>
    <source>
        <strain evidence="13">QUZm001</strain>
    </source>
</reference>
<dbReference type="PROSITE" id="PS50178">
    <property type="entry name" value="ZF_FYVE"/>
    <property type="match status" value="1"/>
</dbReference>
<keyword evidence="14" id="KW-1185">Reference proteome</keyword>
<comment type="caution">
    <text evidence="13">The sequence shown here is derived from an EMBL/GenBank/DDBJ whole genome shotgun (WGS) entry which is preliminary data.</text>
</comment>
<keyword evidence="1" id="KW-0479">Metal-binding</keyword>
<feature type="domain" description="RabBD" evidence="12">
    <location>
        <begin position="282"/>
        <end position="402"/>
    </location>
</feature>
<evidence type="ECO:0000256" key="8">
    <source>
        <dbReference type="PROSITE-ProRule" id="PRU00091"/>
    </source>
</evidence>
<dbReference type="SUPFAM" id="SSF56219">
    <property type="entry name" value="DNase I-like"/>
    <property type="match status" value="1"/>
</dbReference>
<dbReference type="InterPro" id="IPR000008">
    <property type="entry name" value="C2_dom"/>
</dbReference>
<dbReference type="CDD" id="cd04035">
    <property type="entry name" value="C2A_Rabphilin_Doc2"/>
    <property type="match status" value="1"/>
</dbReference>
<keyword evidence="5" id="KW-0106">Calcium</keyword>
<evidence type="ECO:0000259" key="12">
    <source>
        <dbReference type="PROSITE" id="PS50916"/>
    </source>
</evidence>
<dbReference type="GO" id="GO:0017158">
    <property type="term" value="P:regulation of calcium ion-dependent exocytosis"/>
    <property type="evidence" value="ECO:0007669"/>
    <property type="project" value="TreeGrafter"/>
</dbReference>
<sequence length="853" mass="97606">MIVNKLVKRRGNDGIFCNKDLTRHQQNQAYVTRKEFKQRLDNETWLSDSVSSSEICGDNYNVFRSSKGRKGRGVLTDVNCKISAQCICVTSPFEEIDILVVKLCYCSEPLIVINLYIPPGSQTQLNESVFEYLEESHITGMTLIAGDFNIPEYFATTRYAQNPSSVCQTLNQFIDYNELRQNNFVKNRNNRILDIVLSSEKIKCNVDHMEEPFVAEDPHHPSLGVELTVETKQEVVFEAQRDSVRYNFRKADFHSLYDAMLKTDWLKTGWSVKTASLSCHGSSVSQPLGPEEQEAIVNVIKRAEEVDLTEQERVGRLIERLENMRRNALGRNPSQCLLCGDGFGMLGAQKVLCIDCKRLVCQKCAIESCTTKNTSCRNYWLCLICAETREIWKKSGAWFFKSIPKYILPSEKSYRQAGSKIIRNAKAGYRDDDSSSDEDRKVWGKIHRRNSSTESTHDVHESVQDIPTMSTYNRQTTTSDSQLTKDVEPLKGYMGAMSLAEKSWEKDQVSGESSEASRRESTVSRSLSEWNWSDSRSEEKVSPSTSSVSSIFKTSDEHKHSDTSLGTIELSLTYDPITTTLLCTVYRAKNLIPMDINGLSDPFCKLNILPNAKMSTRLRTKTVHKTRNPEFNENLTFYDITDTDLMKKSLHVLVVDDDKFGHDYMGETRIPLAKLKQQNTIYVTAPLEEMRQEHKGPLPAPELNQWFDDLWSRGQILLSLGYSTKRRALLVTVCRCVNLLPMDNNGFSDPFVKLQLRPDPYHRKHKTSIKWKNLNPVYNEEFAFDTRPNELATQSLYITVYDKDYGKSNDYLGGLILGGTGSKGLRLKQWLDMIRYPDHRHEAWHNLTEEVLD</sequence>
<dbReference type="InterPro" id="IPR005135">
    <property type="entry name" value="Endo/exonuclease/phosphatase"/>
</dbReference>
<evidence type="ECO:0000256" key="9">
    <source>
        <dbReference type="SAM" id="MobiDB-lite"/>
    </source>
</evidence>
<dbReference type="InterPro" id="IPR043566">
    <property type="entry name" value="Rabphilin/DOC2/Noc2"/>
</dbReference>
<comment type="subcellular location">
    <subcellularLocation>
        <location evidence="7">Synapse</location>
    </subcellularLocation>
</comment>
<dbReference type="GO" id="GO:0008270">
    <property type="term" value="F:zinc ion binding"/>
    <property type="evidence" value="ECO:0007669"/>
    <property type="project" value="UniProtKB-KW"/>
</dbReference>
<dbReference type="InterPro" id="IPR017455">
    <property type="entry name" value="Znf_FYVE-rel"/>
</dbReference>
<evidence type="ECO:0000256" key="2">
    <source>
        <dbReference type="ARBA" id="ARBA00022737"/>
    </source>
</evidence>
<evidence type="ECO:0000259" key="10">
    <source>
        <dbReference type="PROSITE" id="PS50004"/>
    </source>
</evidence>
<dbReference type="Pfam" id="PF00168">
    <property type="entry name" value="C2"/>
    <property type="match status" value="2"/>
</dbReference>
<dbReference type="GO" id="GO:0098793">
    <property type="term" value="C:presynapse"/>
    <property type="evidence" value="ECO:0007669"/>
    <property type="project" value="GOC"/>
</dbReference>
<dbReference type="InterPro" id="IPR011011">
    <property type="entry name" value="Znf_FYVE_PHD"/>
</dbReference>
<dbReference type="PROSITE" id="PS50916">
    <property type="entry name" value="RABBD"/>
    <property type="match status" value="1"/>
</dbReference>
<feature type="region of interest" description="Disordered" evidence="9">
    <location>
        <begin position="502"/>
        <end position="559"/>
    </location>
</feature>
<dbReference type="GO" id="GO:0006887">
    <property type="term" value="P:exocytosis"/>
    <property type="evidence" value="ECO:0007669"/>
    <property type="project" value="TreeGrafter"/>
</dbReference>
<dbReference type="GO" id="GO:0061669">
    <property type="term" value="P:spontaneous neurotransmitter secretion"/>
    <property type="evidence" value="ECO:0007669"/>
    <property type="project" value="TreeGrafter"/>
</dbReference>
<protein>
    <recommendedName>
        <fullName evidence="15">Double C2-like domain-containing protein beta</fullName>
    </recommendedName>
</protein>
<dbReference type="InterPro" id="IPR041282">
    <property type="entry name" value="FYVE_2"/>
</dbReference>
<dbReference type="GO" id="GO:0016020">
    <property type="term" value="C:membrane"/>
    <property type="evidence" value="ECO:0007669"/>
    <property type="project" value="InterPro"/>
</dbReference>
<evidence type="ECO:0000256" key="3">
    <source>
        <dbReference type="ARBA" id="ARBA00022771"/>
    </source>
</evidence>
<dbReference type="GO" id="GO:0006886">
    <property type="term" value="P:intracellular protein transport"/>
    <property type="evidence" value="ECO:0007669"/>
    <property type="project" value="InterPro"/>
</dbReference>
<keyword evidence="4" id="KW-0862">Zinc</keyword>
<dbReference type="Gene3D" id="3.30.40.10">
    <property type="entry name" value="Zinc/RING finger domain, C3HC4 (zinc finger)"/>
    <property type="match status" value="1"/>
</dbReference>
<dbReference type="SMART" id="SM00239">
    <property type="entry name" value="C2"/>
    <property type="match status" value="2"/>
</dbReference>
<feature type="domain" description="FYVE-type" evidence="11">
    <location>
        <begin position="330"/>
        <end position="390"/>
    </location>
</feature>
<dbReference type="GO" id="GO:0031267">
    <property type="term" value="F:small GTPase binding"/>
    <property type="evidence" value="ECO:0007669"/>
    <property type="project" value="InterPro"/>
</dbReference>
<dbReference type="Gene3D" id="3.60.10.10">
    <property type="entry name" value="Endonuclease/exonuclease/phosphatase"/>
    <property type="match status" value="1"/>
</dbReference>
<evidence type="ECO:0000313" key="14">
    <source>
        <dbReference type="Proteomes" id="UP001168821"/>
    </source>
</evidence>
<dbReference type="Proteomes" id="UP001168821">
    <property type="component" value="Unassembled WGS sequence"/>
</dbReference>
<name>A0AA38I7W2_9CUCU</name>
<gene>
    <name evidence="13" type="ORF">Zmor_018676</name>
</gene>
<feature type="domain" description="C2" evidence="10">
    <location>
        <begin position="712"/>
        <end position="845"/>
    </location>
</feature>
<dbReference type="InterPro" id="IPR035892">
    <property type="entry name" value="C2_domain_sf"/>
</dbReference>
<dbReference type="GO" id="GO:0003824">
    <property type="term" value="F:catalytic activity"/>
    <property type="evidence" value="ECO:0007669"/>
    <property type="project" value="InterPro"/>
</dbReference>
<dbReference type="AlphaFoldDB" id="A0AA38I7W2"/>
<feature type="compositionally biased region" description="Polar residues" evidence="9">
    <location>
        <begin position="465"/>
        <end position="482"/>
    </location>
</feature>
<evidence type="ECO:0000256" key="4">
    <source>
        <dbReference type="ARBA" id="ARBA00022833"/>
    </source>
</evidence>
<feature type="domain" description="C2" evidence="10">
    <location>
        <begin position="564"/>
        <end position="685"/>
    </location>
</feature>
<keyword evidence="6" id="KW-0770">Synapse</keyword>
<accession>A0AA38I7W2</accession>
<dbReference type="SUPFAM" id="SSF49562">
    <property type="entry name" value="C2 domain (Calcium/lipid-binding domain, CaLB)"/>
    <property type="match status" value="2"/>
</dbReference>
<feature type="compositionally biased region" description="Basic and acidic residues" evidence="9">
    <location>
        <begin position="502"/>
        <end position="522"/>
    </location>
</feature>
<organism evidence="13 14">
    <name type="scientific">Zophobas morio</name>
    <dbReference type="NCBI Taxonomy" id="2755281"/>
    <lineage>
        <taxon>Eukaryota</taxon>
        <taxon>Metazoa</taxon>
        <taxon>Ecdysozoa</taxon>
        <taxon>Arthropoda</taxon>
        <taxon>Hexapoda</taxon>
        <taxon>Insecta</taxon>
        <taxon>Pterygota</taxon>
        <taxon>Neoptera</taxon>
        <taxon>Endopterygota</taxon>
        <taxon>Coleoptera</taxon>
        <taxon>Polyphaga</taxon>
        <taxon>Cucujiformia</taxon>
        <taxon>Tenebrionidae</taxon>
        <taxon>Zophobas</taxon>
    </lineage>
</organism>
<dbReference type="Gene3D" id="2.60.40.150">
    <property type="entry name" value="C2 domain"/>
    <property type="match status" value="2"/>
</dbReference>
<evidence type="ECO:0000256" key="6">
    <source>
        <dbReference type="ARBA" id="ARBA00023018"/>
    </source>
</evidence>
<evidence type="ECO:0000256" key="5">
    <source>
        <dbReference type="ARBA" id="ARBA00022837"/>
    </source>
</evidence>
<proteinExistence type="predicted"/>
<dbReference type="PRINTS" id="PR00399">
    <property type="entry name" value="SYNAPTOTAGMN"/>
</dbReference>
<dbReference type="PRINTS" id="PR00360">
    <property type="entry name" value="C2DOMAIN"/>
</dbReference>
<evidence type="ECO:0000256" key="1">
    <source>
        <dbReference type="ARBA" id="ARBA00022723"/>
    </source>
</evidence>
<dbReference type="InterPro" id="IPR047022">
    <property type="entry name" value="Rabphilin_Doc2_C2A"/>
</dbReference>
<evidence type="ECO:0008006" key="15">
    <source>
        <dbReference type="Google" id="ProtNLM"/>
    </source>
</evidence>
<feature type="region of interest" description="Disordered" evidence="9">
    <location>
        <begin position="448"/>
        <end position="484"/>
    </location>
</feature>
<dbReference type="Pfam" id="PF02318">
    <property type="entry name" value="FYVE_2"/>
    <property type="match status" value="1"/>
</dbReference>
<dbReference type="InterPro" id="IPR013083">
    <property type="entry name" value="Znf_RING/FYVE/PHD"/>
</dbReference>
<dbReference type="InterPro" id="IPR036691">
    <property type="entry name" value="Endo/exonu/phosph_ase_sf"/>
</dbReference>
<dbReference type="PROSITE" id="PS50004">
    <property type="entry name" value="C2"/>
    <property type="match status" value="2"/>
</dbReference>
<evidence type="ECO:0000259" key="11">
    <source>
        <dbReference type="PROSITE" id="PS50178"/>
    </source>
</evidence>
<dbReference type="PANTHER" id="PTHR45729">
    <property type="entry name" value="RABPHILIN, ISOFORM A"/>
    <property type="match status" value="1"/>
</dbReference>
<dbReference type="PANTHER" id="PTHR45729:SF6">
    <property type="entry name" value="RABPHILIN, ISOFORM A"/>
    <property type="match status" value="1"/>
</dbReference>
<dbReference type="SUPFAM" id="SSF57903">
    <property type="entry name" value="FYVE/PHD zinc finger"/>
    <property type="match status" value="1"/>
</dbReference>
<feature type="compositionally biased region" description="Low complexity" evidence="9">
    <location>
        <begin position="542"/>
        <end position="553"/>
    </location>
</feature>
<dbReference type="EMBL" id="JALNTZ010000005">
    <property type="protein sequence ID" value="KAJ3652738.1"/>
    <property type="molecule type" value="Genomic_DNA"/>
</dbReference>
<dbReference type="InterPro" id="IPR010911">
    <property type="entry name" value="Rab_BD"/>
</dbReference>
<dbReference type="Pfam" id="PF14529">
    <property type="entry name" value="Exo_endo_phos_2"/>
    <property type="match status" value="1"/>
</dbReference>
<dbReference type="InterPro" id="IPR001565">
    <property type="entry name" value="Synaptotagmin"/>
</dbReference>
<evidence type="ECO:0000313" key="13">
    <source>
        <dbReference type="EMBL" id="KAJ3652738.1"/>
    </source>
</evidence>